<dbReference type="PANTHER" id="PTHR42852:SF16">
    <property type="entry name" value="THIOL:DISULFIDE INTERCHANGE PROTEIN TLPA"/>
    <property type="match status" value="1"/>
</dbReference>
<feature type="domain" description="Thioredoxin" evidence="1">
    <location>
        <begin position="16"/>
        <end position="161"/>
    </location>
</feature>
<evidence type="ECO:0000313" key="3">
    <source>
        <dbReference type="Proteomes" id="UP000419017"/>
    </source>
</evidence>
<dbReference type="GO" id="GO:0016491">
    <property type="term" value="F:oxidoreductase activity"/>
    <property type="evidence" value="ECO:0007669"/>
    <property type="project" value="InterPro"/>
</dbReference>
<gene>
    <name evidence="2" type="ORF">OMES3154_00001</name>
</gene>
<dbReference type="AlphaFoldDB" id="A0A6I8M8Z7"/>
<dbReference type="RefSeq" id="WP_156682811.1">
    <property type="nucleotide sequence ID" value="NZ_CABWIB010000001.1"/>
</dbReference>
<dbReference type="Proteomes" id="UP000419017">
    <property type="component" value="Unassembled WGS sequence"/>
</dbReference>
<dbReference type="InterPro" id="IPR013740">
    <property type="entry name" value="Redoxin"/>
</dbReference>
<dbReference type="InterPro" id="IPR036249">
    <property type="entry name" value="Thioredoxin-like_sf"/>
</dbReference>
<sequence length="161" mass="18323">MKKIILIIMSFFAIISLAGTKIDSSILQNVKTNEIVSIDKLKGKKTYIKMWASWCPICLNTLKDVNELSGEKNLDFNVLTIVSPSYLGELNKERFKTWWEGLENEYSNMTVLLDNHAYIARKVRVRAYPTNVFINSDGEIEKVVPGALSESFIKQVMATIK</sequence>
<dbReference type="PROSITE" id="PS51352">
    <property type="entry name" value="THIOREDOXIN_2"/>
    <property type="match status" value="1"/>
</dbReference>
<evidence type="ECO:0000313" key="2">
    <source>
        <dbReference type="EMBL" id="VWL84753.1"/>
    </source>
</evidence>
<dbReference type="EMBL" id="CABWIB010000001">
    <property type="protein sequence ID" value="VWL84753.1"/>
    <property type="molecule type" value="Genomic_DNA"/>
</dbReference>
<dbReference type="PANTHER" id="PTHR42852">
    <property type="entry name" value="THIOL:DISULFIDE INTERCHANGE PROTEIN DSBE"/>
    <property type="match status" value="1"/>
</dbReference>
<dbReference type="SUPFAM" id="SSF52833">
    <property type="entry name" value="Thioredoxin-like"/>
    <property type="match status" value="1"/>
</dbReference>
<keyword evidence="3" id="KW-1185">Reference proteome</keyword>
<dbReference type="CDD" id="cd02966">
    <property type="entry name" value="TlpA_like_family"/>
    <property type="match status" value="1"/>
</dbReference>
<dbReference type="Gene3D" id="3.40.30.10">
    <property type="entry name" value="Glutaredoxin"/>
    <property type="match status" value="1"/>
</dbReference>
<dbReference type="InterPro" id="IPR050553">
    <property type="entry name" value="Thioredoxin_ResA/DsbE_sf"/>
</dbReference>
<dbReference type="Pfam" id="PF08534">
    <property type="entry name" value="Redoxin"/>
    <property type="match status" value="1"/>
</dbReference>
<dbReference type="InterPro" id="IPR013766">
    <property type="entry name" value="Thioredoxin_domain"/>
</dbReference>
<name>A0A6I8M8Z7_9FUSO</name>
<accession>A0A6I8M8Z7</accession>
<proteinExistence type="predicted"/>
<protein>
    <submittedName>
        <fullName evidence="2">Redoxin</fullName>
    </submittedName>
</protein>
<organism evidence="2 3">
    <name type="scientific">Oceanivirga miroungae</name>
    <dbReference type="NCBI Taxonomy" id="1130046"/>
    <lineage>
        <taxon>Bacteria</taxon>
        <taxon>Fusobacteriati</taxon>
        <taxon>Fusobacteriota</taxon>
        <taxon>Fusobacteriia</taxon>
        <taxon>Fusobacteriales</taxon>
        <taxon>Leptotrichiaceae</taxon>
        <taxon>Oceanivirga</taxon>
    </lineage>
</organism>
<reference evidence="2 3" key="1">
    <citation type="submission" date="2019-10" db="EMBL/GenBank/DDBJ databases">
        <authorList>
            <person name="Blom J."/>
        </authorList>
    </citation>
    <scope>NUCLEOTIDE SEQUENCE [LARGE SCALE GENOMIC DNA]</scope>
    <source>
        <strain evidence="2 3">ES3154-GLU</strain>
    </source>
</reference>
<evidence type="ECO:0000259" key="1">
    <source>
        <dbReference type="PROSITE" id="PS51352"/>
    </source>
</evidence>